<name>A0A7T7ZZM3_9FLAO</name>
<protein>
    <submittedName>
        <fullName evidence="1">Uncharacterized protein</fullName>
    </submittedName>
</protein>
<evidence type="ECO:0000313" key="1">
    <source>
        <dbReference type="EMBL" id="QQN60717.1"/>
    </source>
</evidence>
<dbReference type="AlphaFoldDB" id="A0A7T7ZZM3"/>
<sequence>MKTGLINGLSGDALILFLSPEKKNRDEGLKLLNIVSEEITTSTDYSFDTGITGFGWLVAFLHQERLIDIDSDDILEDFDDQIYKLTLQELSEQNTDVNTLLGFIDYHIIRHRNKNFNEQQFRKFLHQECINLMVEKLNTLIGYYISQKELTQKQIENSCKILLKFSYLSNYINNKIISDQLPDQLYHFIKYTQNNLQPDSNLKKQSQKRLWQAVKNKNYKVFITQLEIDLPKVNYSDLKETLDINNIIYNLTNTNNQ</sequence>
<accession>A0A7T7ZZM3</accession>
<dbReference type="OrthoDB" id="6313827at2"/>
<proteinExistence type="predicted"/>
<gene>
    <name evidence="1" type="ORF">I6H88_09145</name>
</gene>
<organism evidence="1 2">
    <name type="scientific">Elizabethkingia bruuniana</name>
    <dbReference type="NCBI Taxonomy" id="1756149"/>
    <lineage>
        <taxon>Bacteria</taxon>
        <taxon>Pseudomonadati</taxon>
        <taxon>Bacteroidota</taxon>
        <taxon>Flavobacteriia</taxon>
        <taxon>Flavobacteriales</taxon>
        <taxon>Weeksellaceae</taxon>
        <taxon>Elizabethkingia</taxon>
    </lineage>
</organism>
<dbReference type="Gene3D" id="1.50.10.20">
    <property type="match status" value="1"/>
</dbReference>
<dbReference type="RefSeq" id="WP_034871633.1">
    <property type="nucleotide sequence ID" value="NZ_CBCSDR010000002.1"/>
</dbReference>
<dbReference type="Proteomes" id="UP000595426">
    <property type="component" value="Chromosome"/>
</dbReference>
<dbReference type="EMBL" id="CP067018">
    <property type="protein sequence ID" value="QQN60717.1"/>
    <property type="molecule type" value="Genomic_DNA"/>
</dbReference>
<reference evidence="1 2" key="1">
    <citation type="submission" date="2020-12" db="EMBL/GenBank/DDBJ databases">
        <title>FDA dAtabase for Regulatory Grade micrObial Sequences (FDA-ARGOS): Supporting development and validation of Infectious Disease Dx tests.</title>
        <authorList>
            <person name="Kerrigan L."/>
            <person name="Long C."/>
            <person name="Tallon L."/>
            <person name="Sadzewicz L."/>
            <person name="Zhao X."/>
            <person name="Boylan J."/>
            <person name="Ott S."/>
            <person name="Bowen H."/>
            <person name="Vavikolanu K."/>
            <person name="Mehta A."/>
            <person name="Aluvathingal J."/>
            <person name="Nadendla S."/>
            <person name="Yan Y."/>
            <person name="Sichtig H."/>
        </authorList>
    </citation>
    <scope>NUCLEOTIDE SEQUENCE [LARGE SCALE GENOMIC DNA]</scope>
    <source>
        <strain evidence="1 2">FDAARGOS_1031</strain>
    </source>
</reference>
<dbReference type="KEGG" id="egm:AYC65_19115"/>
<keyword evidence="2" id="KW-1185">Reference proteome</keyword>
<evidence type="ECO:0000313" key="2">
    <source>
        <dbReference type="Proteomes" id="UP000595426"/>
    </source>
</evidence>
<dbReference type="GeneID" id="93135036"/>